<accession>W6M6X6</accession>
<reference evidence="2" key="1">
    <citation type="submission" date="2013-07" db="EMBL/GenBank/DDBJ databases">
        <authorList>
            <person name="McIlroy S."/>
        </authorList>
    </citation>
    <scope>NUCLEOTIDE SEQUENCE [LARGE SCALE GENOMIC DNA]</scope>
    <source>
        <strain evidence="2">Run_A_D11</strain>
    </source>
</reference>
<gene>
    <name evidence="2" type="ORF">BN873_490051</name>
</gene>
<dbReference type="STRING" id="1400863.BN873_490051"/>
<proteinExistence type="predicted"/>
<dbReference type="AlphaFoldDB" id="W6M6X6"/>
<dbReference type="OrthoDB" id="9757917at2"/>
<dbReference type="Proteomes" id="UP000035760">
    <property type="component" value="Unassembled WGS sequence"/>
</dbReference>
<name>W6M6X6_9GAMM</name>
<organism evidence="2 3">
    <name type="scientific">Candidatus Competibacter denitrificans Run_A_D11</name>
    <dbReference type="NCBI Taxonomy" id="1400863"/>
    <lineage>
        <taxon>Bacteria</taxon>
        <taxon>Pseudomonadati</taxon>
        <taxon>Pseudomonadota</taxon>
        <taxon>Gammaproteobacteria</taxon>
        <taxon>Candidatus Competibacteraceae</taxon>
        <taxon>Candidatus Competibacter</taxon>
    </lineage>
</organism>
<dbReference type="EMBL" id="CBTJ020000057">
    <property type="protein sequence ID" value="CDI03442.1"/>
    <property type="molecule type" value="Genomic_DNA"/>
</dbReference>
<reference evidence="2" key="2">
    <citation type="submission" date="2014-03" db="EMBL/GenBank/DDBJ databases">
        <title>Candidatus Competibacter-lineage genomes retrieved from metagenomes reveal functional metabolic diversity.</title>
        <authorList>
            <person name="McIlroy S.J."/>
            <person name="Albertsen M."/>
            <person name="Andresen E.K."/>
            <person name="Saunders A.M."/>
            <person name="Kristiansen R."/>
            <person name="Stokholm-Bjerregaard M."/>
            <person name="Nielsen K.L."/>
            <person name="Nielsen P.H."/>
        </authorList>
    </citation>
    <scope>NUCLEOTIDE SEQUENCE</scope>
    <source>
        <strain evidence="2">Run_A_D11</strain>
    </source>
</reference>
<evidence type="ECO:0000313" key="3">
    <source>
        <dbReference type="Proteomes" id="UP000035760"/>
    </source>
</evidence>
<dbReference type="RefSeq" id="WP_139031714.1">
    <property type="nucleotide sequence ID" value="NZ_CBTJ020000057.1"/>
</dbReference>
<protein>
    <submittedName>
        <fullName evidence="2">Uncharacterized protein</fullName>
    </submittedName>
</protein>
<keyword evidence="3" id="KW-1185">Reference proteome</keyword>
<comment type="caution">
    <text evidence="2">The sequence shown here is derived from an EMBL/GenBank/DDBJ whole genome shotgun (WGS) entry which is preliminary data.</text>
</comment>
<evidence type="ECO:0000256" key="1">
    <source>
        <dbReference type="SAM" id="MobiDB-lite"/>
    </source>
</evidence>
<evidence type="ECO:0000313" key="2">
    <source>
        <dbReference type="EMBL" id="CDI03442.1"/>
    </source>
</evidence>
<feature type="region of interest" description="Disordered" evidence="1">
    <location>
        <begin position="370"/>
        <end position="390"/>
    </location>
</feature>
<sequence>MVRGVEPERIVLGCAQPGQPCGVYKDVLRRLVDRLHYLNSANNRYWFDTRPNLCREMEERKRRFQDKEEVIPAIRDRVQRLFGQGVFGAVHIFTPSGDIPDDWLLRLVVLPPDAAFYRSGRNLAEEAAAERLKSRGEQPCQKQNRLLFLAADYECVGRLKDQVRSLLAWQSIVTDSRDLKLNLDQYQSRQAAKSLEDAQSALGPMIRETWRWLLAPMQEARPGKGISDIQWELFPIAASAPNITQEIEHVLRDNELLITEWAPIHLHNILKTWFWKEDKNDTGALDVWQKTCCYLYLPRLKDDHVYQKALAAGAGSTDFFGLAYGQEDGKYIGFSFGKATTPLLDSALVLIAPPVAATYSESLQAEEAQRLKRAARTTETGAPRPPSEVRENAVGADVAAPNQRPAGKQQFYGTVELDPVKAKFSFAEIVDEVVQQFTARHDIKVSISVEIRAESPTAFEEALQRVVRENCRVLKFKNGEFE</sequence>